<sequence>MTRIIFTLLGIFIYSASFAQQGKKRNADDYREIEEVVVTATRTPKKISNSSVMTQVITAKQIESRGLTDIKSLLSQEVPGLTFNEVGFGTSINMQGLSGKHILFLIDGERMAGESGNNIDYQRINLNNIERIEIVQGAGSAIYGTQAMGGVINIITKKPKDRFRLSLDTKWSPAYQTNYPSIEAGDKYALFKRNADAPNLNGSLTASYRHSKWSTQTTLTHRSADAYALYDSEGLKKHFKKQDLTITLPVSTSPTNVSGFRTNSVREVLTFTPNKRLSLSATGTLYEMSKYDLNPDNLYEYNTDIAGSISGTYTFDNKGMLKLTLSGDQYNKYKKFELIKGRKDLIYKHRLVQPRLSYVRKIGEHHELSLGAEYFDEMLYTDKFTNVGYSARSQHSASLYVQEDWQITPRFGIIAGLRGDYHNAYGFNLAPKAAAIYKLMPVTLRFNYGAGYRSPSIKELHMNWDHLGMFMIYGNSALRPERNHYFSLSSEYVSGRFYALISGYYNSFSNKIEGIWRNNQKELHYNNIESSLLAGLQAQIRFNPFVNGLHLHASASYLHPTKNKSLQLNTQSTLSGTLRAEYDRSWEKSGININLSGSYIGKKEFDVQEDLEQNGTTTTEYYTTIIPAYSLWHVSLSYRHDKVGQITLGVDNIFDYHAGIVSFNSYTGIGRNAFVSLHLKI</sequence>
<evidence type="ECO:0000256" key="11">
    <source>
        <dbReference type="RuleBase" id="RU003357"/>
    </source>
</evidence>
<protein>
    <submittedName>
        <fullName evidence="15">TonB-dependent receptor</fullName>
    </submittedName>
</protein>
<evidence type="ECO:0000256" key="3">
    <source>
        <dbReference type="ARBA" id="ARBA00022452"/>
    </source>
</evidence>
<dbReference type="InterPro" id="IPR012910">
    <property type="entry name" value="Plug_dom"/>
</dbReference>
<evidence type="ECO:0000256" key="7">
    <source>
        <dbReference type="ARBA" id="ARBA00023136"/>
    </source>
</evidence>
<dbReference type="PANTHER" id="PTHR30069:SF29">
    <property type="entry name" value="HEMOGLOBIN AND HEMOGLOBIN-HAPTOGLOBIN-BINDING PROTEIN 1-RELATED"/>
    <property type="match status" value="1"/>
</dbReference>
<evidence type="ECO:0000256" key="4">
    <source>
        <dbReference type="ARBA" id="ARBA00022692"/>
    </source>
</evidence>
<comment type="similarity">
    <text evidence="10 11">Belongs to the TonB-dependent receptor family.</text>
</comment>
<dbReference type="Gene3D" id="2.170.130.10">
    <property type="entry name" value="TonB-dependent receptor, plug domain"/>
    <property type="match status" value="1"/>
</dbReference>
<keyword evidence="8 15" id="KW-0675">Receptor</keyword>
<keyword evidence="4 10" id="KW-0812">Transmembrane</keyword>
<evidence type="ECO:0000256" key="12">
    <source>
        <dbReference type="SAM" id="SignalP"/>
    </source>
</evidence>
<reference evidence="15 16" key="1">
    <citation type="submission" date="2014-08" db="EMBL/GenBank/DDBJ databases">
        <title>Porphyromonas canoris strain:OH2762 Genome sequencing.</title>
        <authorList>
            <person name="Wallis C."/>
            <person name="Deusch O."/>
            <person name="O'Flynn C."/>
            <person name="Davis I."/>
            <person name="Jospin G."/>
            <person name="Darling A.E."/>
            <person name="Coil D.A."/>
            <person name="Alexiev A."/>
            <person name="Horsfall A."/>
            <person name="Kirkwood N."/>
            <person name="Harris S."/>
            <person name="Eisen J.A."/>
        </authorList>
    </citation>
    <scope>NUCLEOTIDE SEQUENCE [LARGE SCALE GENOMIC DNA]</scope>
    <source>
        <strain evidence="16">COT-108 OH2762</strain>
    </source>
</reference>
<dbReference type="InterPro" id="IPR000531">
    <property type="entry name" value="Beta-barrel_TonB"/>
</dbReference>
<evidence type="ECO:0000313" key="16">
    <source>
        <dbReference type="Proteomes" id="UP000030101"/>
    </source>
</evidence>
<comment type="subcellular location">
    <subcellularLocation>
        <location evidence="1 10">Cell outer membrane</location>
        <topology evidence="1 10">Multi-pass membrane protein</topology>
    </subcellularLocation>
</comment>
<keyword evidence="2 10" id="KW-0813">Transport</keyword>
<feature type="domain" description="TonB-dependent receptor plug" evidence="14">
    <location>
        <begin position="48"/>
        <end position="151"/>
    </location>
</feature>
<feature type="signal peptide" evidence="12">
    <location>
        <begin position="1"/>
        <end position="19"/>
    </location>
</feature>
<comment type="caution">
    <text evidence="15">The sequence shown here is derived from an EMBL/GenBank/DDBJ whole genome shotgun (WGS) entry which is preliminary data.</text>
</comment>
<evidence type="ECO:0000313" key="15">
    <source>
        <dbReference type="EMBL" id="KGN93234.1"/>
    </source>
</evidence>
<dbReference type="SUPFAM" id="SSF56935">
    <property type="entry name" value="Porins"/>
    <property type="match status" value="1"/>
</dbReference>
<dbReference type="Pfam" id="PF00593">
    <property type="entry name" value="TonB_dep_Rec_b-barrel"/>
    <property type="match status" value="1"/>
</dbReference>
<keyword evidence="16" id="KW-1185">Reference proteome</keyword>
<dbReference type="RefSeq" id="WP_036788496.1">
    <property type="nucleotide sequence ID" value="NZ_JQZV01000003.1"/>
</dbReference>
<dbReference type="CDD" id="cd01347">
    <property type="entry name" value="ligand_gated_channel"/>
    <property type="match status" value="1"/>
</dbReference>
<feature type="chain" id="PRO_5046974207" evidence="12">
    <location>
        <begin position="20"/>
        <end position="681"/>
    </location>
</feature>
<evidence type="ECO:0000256" key="1">
    <source>
        <dbReference type="ARBA" id="ARBA00004571"/>
    </source>
</evidence>
<gene>
    <name evidence="15" type="ORF">HQ43_00845</name>
</gene>
<proteinExistence type="inferred from homology"/>
<evidence type="ECO:0000256" key="5">
    <source>
        <dbReference type="ARBA" id="ARBA00022729"/>
    </source>
</evidence>
<evidence type="ECO:0000259" key="14">
    <source>
        <dbReference type="Pfam" id="PF07715"/>
    </source>
</evidence>
<dbReference type="Gene3D" id="2.40.170.20">
    <property type="entry name" value="TonB-dependent receptor, beta-barrel domain"/>
    <property type="match status" value="1"/>
</dbReference>
<dbReference type="EMBL" id="JQZV01000003">
    <property type="protein sequence ID" value="KGN93234.1"/>
    <property type="molecule type" value="Genomic_DNA"/>
</dbReference>
<keyword evidence="7 10" id="KW-0472">Membrane</keyword>
<name>A0ABR4XM91_9PORP</name>
<organism evidence="15 16">
    <name type="scientific">Porphyromonas canoris</name>
    <dbReference type="NCBI Taxonomy" id="36875"/>
    <lineage>
        <taxon>Bacteria</taxon>
        <taxon>Pseudomonadati</taxon>
        <taxon>Bacteroidota</taxon>
        <taxon>Bacteroidia</taxon>
        <taxon>Bacteroidales</taxon>
        <taxon>Porphyromonadaceae</taxon>
        <taxon>Porphyromonas</taxon>
    </lineage>
</organism>
<dbReference type="InterPro" id="IPR039426">
    <property type="entry name" value="TonB-dep_rcpt-like"/>
</dbReference>
<evidence type="ECO:0000256" key="10">
    <source>
        <dbReference type="PROSITE-ProRule" id="PRU01360"/>
    </source>
</evidence>
<evidence type="ECO:0000259" key="13">
    <source>
        <dbReference type="Pfam" id="PF00593"/>
    </source>
</evidence>
<dbReference type="InterPro" id="IPR036942">
    <property type="entry name" value="Beta-barrel_TonB_sf"/>
</dbReference>
<accession>A0ABR4XM91</accession>
<keyword evidence="3 10" id="KW-1134">Transmembrane beta strand</keyword>
<keyword evidence="6 11" id="KW-0798">TonB box</keyword>
<feature type="domain" description="TonB-dependent receptor-like beta-barrel" evidence="13">
    <location>
        <begin position="196"/>
        <end position="653"/>
    </location>
</feature>
<dbReference type="Proteomes" id="UP000030101">
    <property type="component" value="Unassembled WGS sequence"/>
</dbReference>
<evidence type="ECO:0000256" key="6">
    <source>
        <dbReference type="ARBA" id="ARBA00023077"/>
    </source>
</evidence>
<evidence type="ECO:0000256" key="9">
    <source>
        <dbReference type="ARBA" id="ARBA00023237"/>
    </source>
</evidence>
<keyword evidence="9 10" id="KW-0998">Cell outer membrane</keyword>
<evidence type="ECO:0000256" key="2">
    <source>
        <dbReference type="ARBA" id="ARBA00022448"/>
    </source>
</evidence>
<dbReference type="Pfam" id="PF07715">
    <property type="entry name" value="Plug"/>
    <property type="match status" value="1"/>
</dbReference>
<keyword evidence="5 12" id="KW-0732">Signal</keyword>
<dbReference type="InterPro" id="IPR037066">
    <property type="entry name" value="Plug_dom_sf"/>
</dbReference>
<dbReference type="PANTHER" id="PTHR30069">
    <property type="entry name" value="TONB-DEPENDENT OUTER MEMBRANE RECEPTOR"/>
    <property type="match status" value="1"/>
</dbReference>
<evidence type="ECO:0000256" key="8">
    <source>
        <dbReference type="ARBA" id="ARBA00023170"/>
    </source>
</evidence>
<dbReference type="PROSITE" id="PS52016">
    <property type="entry name" value="TONB_DEPENDENT_REC_3"/>
    <property type="match status" value="1"/>
</dbReference>